<proteinExistence type="predicted"/>
<evidence type="ECO:0000256" key="1">
    <source>
        <dbReference type="ARBA" id="ARBA00023236"/>
    </source>
</evidence>
<keyword evidence="1" id="KW-0227">DNA damage</keyword>
<gene>
    <name evidence="3" type="ORF">FHX49_001706</name>
</gene>
<feature type="domain" description="Protein CR006 P-loop" evidence="2">
    <location>
        <begin position="478"/>
        <end position="573"/>
    </location>
</feature>
<dbReference type="EMBL" id="JACHWQ010000004">
    <property type="protein sequence ID" value="MBB2976136.1"/>
    <property type="molecule type" value="Genomic_DNA"/>
</dbReference>
<evidence type="ECO:0000313" key="4">
    <source>
        <dbReference type="Proteomes" id="UP000529310"/>
    </source>
</evidence>
<dbReference type="GO" id="GO:0009432">
    <property type="term" value="P:SOS response"/>
    <property type="evidence" value="ECO:0007669"/>
    <property type="project" value="UniProtKB-KW"/>
</dbReference>
<evidence type="ECO:0000313" key="3">
    <source>
        <dbReference type="EMBL" id="MBB2976136.1"/>
    </source>
</evidence>
<dbReference type="GO" id="GO:0000731">
    <property type="term" value="P:DNA synthesis involved in DNA repair"/>
    <property type="evidence" value="ECO:0007669"/>
    <property type="project" value="TreeGrafter"/>
</dbReference>
<sequence length="714" mass="79529">MLSPTEEAPATASLHYALGEDFAEYIWRGEFSVPPFTRMSIFDSPAVNFHVDDDLDYVYVPTVLSLFNHVGAGIRLVQQRIEDDRKELVKPTSSLLARFPKDGIIYPEIETLGASTDLEALKAHIATGTDNDQRITDLQMTVAALQSNSLSVTFTGLQRQQRVLKQATTIQQLLAGLDGRSFNASLTKLADLRTDQEAFRTAFFSEADLPSEPDDSWEEFIARGADYQTHLAAEEAHDDSRCLYCRQPLDENARALVSKYSVFLLDKIGQDIKAEQSSITKFGRLLSGVQADELRAYVKEYDAQEDKPEFFGRLESIESALTHCEQAITTSSLIDVALLAEMDSIAGLLAADVTATDSAAATIEQQMANRETTTREKKKELQDLQIGVELAKSWIEIEGAVRRAKEADKLGSLMKRIPPVLRGVTELAKFASDQLVNESFDALFIEECEALRAPILKVEFIGRQGKAQRRKVLTSKHRPPKVLSEGEQKVLAMADFLAEARLSGISAPVIFDDPVSSLDHRRIDEVADRVARLAEQTQVIVFTHDVLFAAALISRFEKTKRCRFYQITDEGGKGKVTPASGPRWDSISELAKKVNVTIETARKAEGDARDALVRTGYGWLRSWCEVFTEMELLKGVTQRYQPNVRMTTLSDINIEQLPAAIETVTRLFEDACRYIDSHSQPLPALGVTPTLADLERDWAELKAVRQNYAALTAQ</sequence>
<dbReference type="PANTHER" id="PTHR32182:SF22">
    <property type="entry name" value="ATP-DEPENDENT ENDONUCLEASE, OLD FAMILY-RELATED"/>
    <property type="match status" value="1"/>
</dbReference>
<reference evidence="3 4" key="1">
    <citation type="submission" date="2020-08" db="EMBL/GenBank/DDBJ databases">
        <title>Sequencing the genomes of 1000 actinobacteria strains.</title>
        <authorList>
            <person name="Klenk H.-P."/>
        </authorList>
    </citation>
    <scope>NUCLEOTIDE SEQUENCE [LARGE SCALE GENOMIC DNA]</scope>
    <source>
        <strain evidence="3 4">DSM 27099</strain>
    </source>
</reference>
<comment type="caution">
    <text evidence="3">The sequence shown here is derived from an EMBL/GenBank/DDBJ whole genome shotgun (WGS) entry which is preliminary data.</text>
</comment>
<keyword evidence="4" id="KW-1185">Reference proteome</keyword>
<dbReference type="SUPFAM" id="SSF52540">
    <property type="entry name" value="P-loop containing nucleoside triphosphate hydrolases"/>
    <property type="match status" value="1"/>
</dbReference>
<protein>
    <recommendedName>
        <fullName evidence="2">Protein CR006 P-loop domain-containing protein</fullName>
    </recommendedName>
</protein>
<dbReference type="InterPro" id="IPR027417">
    <property type="entry name" value="P-loop_NTPase"/>
</dbReference>
<dbReference type="InterPro" id="IPR026866">
    <property type="entry name" value="CR006_AAA"/>
</dbReference>
<dbReference type="Pfam" id="PF13166">
    <property type="entry name" value="AAA_13"/>
    <property type="match status" value="1"/>
</dbReference>
<keyword evidence="1" id="KW-0742">SOS response</keyword>
<dbReference type="PANTHER" id="PTHR32182">
    <property type="entry name" value="DNA REPLICATION AND REPAIR PROTEIN RECF"/>
    <property type="match status" value="1"/>
</dbReference>
<dbReference type="GO" id="GO:0006302">
    <property type="term" value="P:double-strand break repair"/>
    <property type="evidence" value="ECO:0007669"/>
    <property type="project" value="TreeGrafter"/>
</dbReference>
<name>A0A7W4YNW9_9MICO</name>
<dbReference type="AlphaFoldDB" id="A0A7W4YNW9"/>
<accession>A0A7W4YNW9</accession>
<dbReference type="Proteomes" id="UP000529310">
    <property type="component" value="Unassembled WGS sequence"/>
</dbReference>
<organism evidence="3 4">
    <name type="scientific">Microbacterium endophyticum</name>
    <dbReference type="NCBI Taxonomy" id="1526412"/>
    <lineage>
        <taxon>Bacteria</taxon>
        <taxon>Bacillati</taxon>
        <taxon>Actinomycetota</taxon>
        <taxon>Actinomycetes</taxon>
        <taxon>Micrococcales</taxon>
        <taxon>Microbacteriaceae</taxon>
        <taxon>Microbacterium</taxon>
    </lineage>
</organism>
<evidence type="ECO:0000259" key="2">
    <source>
        <dbReference type="Pfam" id="PF13166"/>
    </source>
</evidence>
<dbReference type="CDD" id="cd00267">
    <property type="entry name" value="ABC_ATPase"/>
    <property type="match status" value="1"/>
</dbReference>
<dbReference type="Gene3D" id="3.40.50.300">
    <property type="entry name" value="P-loop containing nucleotide triphosphate hydrolases"/>
    <property type="match status" value="1"/>
</dbReference>